<dbReference type="InterPro" id="IPR050267">
    <property type="entry name" value="Anti-sigma-factor_SerPK"/>
</dbReference>
<sequence>MSGSKNFQRWCYTLPDPDEFGGKKRLINSKIVIVVPSVLWSVVVVRHTLRDFLIFNCLNDELVSDIEIATDEAVANVIKHSYAEDPSKTISITMEIKDGYVEITVRDFGIKMEVKKIEEPELPDLRESGRGLLLIHKLVDEMEYRNVCKGNMLLLRRKIS</sequence>
<keyword evidence="1" id="KW-0808">Transferase</keyword>
<dbReference type="PANTHER" id="PTHR35526:SF3">
    <property type="entry name" value="ANTI-SIGMA-F FACTOR RSBW"/>
    <property type="match status" value="1"/>
</dbReference>
<dbReference type="SUPFAM" id="SSF55874">
    <property type="entry name" value="ATPase domain of HSP90 chaperone/DNA topoisomerase II/histidine kinase"/>
    <property type="match status" value="1"/>
</dbReference>
<evidence type="ECO:0000313" key="3">
    <source>
        <dbReference type="EMBL" id="HGE75132.1"/>
    </source>
</evidence>
<protein>
    <submittedName>
        <fullName evidence="3">ATP-binding protein</fullName>
    </submittedName>
</protein>
<proteinExistence type="predicted"/>
<name>A0A7V3REL7_9BACT</name>
<keyword evidence="3" id="KW-0067">ATP-binding</keyword>
<keyword evidence="1" id="KW-0418">Kinase</keyword>
<feature type="domain" description="Histidine kinase/HSP90-like ATPase" evidence="2">
    <location>
        <begin position="41"/>
        <end position="156"/>
    </location>
</feature>
<accession>A0A7V3REL7</accession>
<dbReference type="Pfam" id="PF13581">
    <property type="entry name" value="HATPase_c_2"/>
    <property type="match status" value="1"/>
</dbReference>
<gene>
    <name evidence="3" type="ORF">ENX73_03285</name>
</gene>
<dbReference type="GO" id="GO:0005524">
    <property type="term" value="F:ATP binding"/>
    <property type="evidence" value="ECO:0007669"/>
    <property type="project" value="UniProtKB-KW"/>
</dbReference>
<dbReference type="CDD" id="cd16936">
    <property type="entry name" value="HATPase_RsbW-like"/>
    <property type="match status" value="1"/>
</dbReference>
<dbReference type="AlphaFoldDB" id="A0A7V3REL7"/>
<dbReference type="EMBL" id="DTPE01000137">
    <property type="protein sequence ID" value="HGE75132.1"/>
    <property type="molecule type" value="Genomic_DNA"/>
</dbReference>
<evidence type="ECO:0000259" key="2">
    <source>
        <dbReference type="Pfam" id="PF13581"/>
    </source>
</evidence>
<reference evidence="3" key="1">
    <citation type="journal article" date="2020" name="mSystems">
        <title>Genome- and Community-Level Interaction Insights into Carbon Utilization and Element Cycling Functions of Hydrothermarchaeota in Hydrothermal Sediment.</title>
        <authorList>
            <person name="Zhou Z."/>
            <person name="Liu Y."/>
            <person name="Xu W."/>
            <person name="Pan J."/>
            <person name="Luo Z.H."/>
            <person name="Li M."/>
        </authorList>
    </citation>
    <scope>NUCLEOTIDE SEQUENCE [LARGE SCALE GENOMIC DNA]</scope>
    <source>
        <strain evidence="3">SpSt-966</strain>
    </source>
</reference>
<keyword evidence="1" id="KW-0723">Serine/threonine-protein kinase</keyword>
<dbReference type="InterPro" id="IPR003594">
    <property type="entry name" value="HATPase_dom"/>
</dbReference>
<dbReference type="PANTHER" id="PTHR35526">
    <property type="entry name" value="ANTI-SIGMA-F FACTOR RSBW-RELATED"/>
    <property type="match status" value="1"/>
</dbReference>
<evidence type="ECO:0000256" key="1">
    <source>
        <dbReference type="ARBA" id="ARBA00022527"/>
    </source>
</evidence>
<dbReference type="GO" id="GO:0004674">
    <property type="term" value="F:protein serine/threonine kinase activity"/>
    <property type="evidence" value="ECO:0007669"/>
    <property type="project" value="UniProtKB-KW"/>
</dbReference>
<dbReference type="InterPro" id="IPR036890">
    <property type="entry name" value="HATPase_C_sf"/>
</dbReference>
<comment type="caution">
    <text evidence="3">The sequence shown here is derived from an EMBL/GenBank/DDBJ whole genome shotgun (WGS) entry which is preliminary data.</text>
</comment>
<organism evidence="3">
    <name type="scientific">Mesoaciditoga lauensis</name>
    <dbReference type="NCBI Taxonomy" id="1495039"/>
    <lineage>
        <taxon>Bacteria</taxon>
        <taxon>Thermotogati</taxon>
        <taxon>Thermotogota</taxon>
        <taxon>Thermotogae</taxon>
        <taxon>Mesoaciditogales</taxon>
        <taxon>Mesoaciditogaceae</taxon>
        <taxon>Mesoaciditoga</taxon>
    </lineage>
</organism>
<dbReference type="Gene3D" id="3.30.565.10">
    <property type="entry name" value="Histidine kinase-like ATPase, C-terminal domain"/>
    <property type="match status" value="1"/>
</dbReference>
<keyword evidence="3" id="KW-0547">Nucleotide-binding</keyword>